<dbReference type="PANTHER" id="PTHR10845">
    <property type="entry name" value="REGULATOR OF G PROTEIN SIGNALING"/>
    <property type="match status" value="1"/>
</dbReference>
<dbReference type="PRINTS" id="PR01301">
    <property type="entry name" value="RGSPROTEIN"/>
</dbReference>
<gene>
    <name evidence="2" type="ORF">SKAU_G00200300</name>
</gene>
<dbReference type="SUPFAM" id="SSF48097">
    <property type="entry name" value="Regulator of G-protein signaling, RGS"/>
    <property type="match status" value="1"/>
</dbReference>
<dbReference type="PANTHER" id="PTHR10845:SF43">
    <property type="entry name" value="REGULATOR OF G-PROTEIN SIGNALING 2"/>
    <property type="match status" value="1"/>
</dbReference>
<dbReference type="OrthoDB" id="196547at2759"/>
<comment type="caution">
    <text evidence="2">The sequence shown here is derived from an EMBL/GenBank/DDBJ whole genome shotgun (WGS) entry which is preliminary data.</text>
</comment>
<sequence>MDIAHVNRENTSTLLEKQRIKHKTWRSKLHYRLKNLAQESASKRRSSRPTIEEIKDWELSLERLMSHTYGQAAFKIFLKSEFSEENMEFWLACEEFRKITSPAKLASTANRIYEEFIKSESPKEINLDYRTKDSVTQNLQQPSHSCFAGAQKKIYSLMENSSYPRFIQSELFKELCTVTVRKGTSLQA</sequence>
<proteinExistence type="predicted"/>
<dbReference type="InterPro" id="IPR016137">
    <property type="entry name" value="RGS"/>
</dbReference>
<evidence type="ECO:0000313" key="3">
    <source>
        <dbReference type="Proteomes" id="UP001152622"/>
    </source>
</evidence>
<protein>
    <recommendedName>
        <fullName evidence="1">RGS domain-containing protein</fullName>
    </recommendedName>
</protein>
<dbReference type="Proteomes" id="UP001152622">
    <property type="component" value="Chromosome 6"/>
</dbReference>
<name>A0A9Q1IXS3_SYNKA</name>
<evidence type="ECO:0000259" key="1">
    <source>
        <dbReference type="PROSITE" id="PS50132"/>
    </source>
</evidence>
<dbReference type="Gene3D" id="1.10.167.10">
    <property type="entry name" value="Regulator of G-protein Signalling 4, domain 2"/>
    <property type="match status" value="1"/>
</dbReference>
<keyword evidence="3" id="KW-1185">Reference proteome</keyword>
<accession>A0A9Q1IXS3</accession>
<dbReference type="InterPro" id="IPR044926">
    <property type="entry name" value="RGS_subdomain_2"/>
</dbReference>
<evidence type="ECO:0000313" key="2">
    <source>
        <dbReference type="EMBL" id="KAJ8357236.1"/>
    </source>
</evidence>
<dbReference type="FunFam" id="1.10.167.10:FF:000001">
    <property type="entry name" value="Putative regulator of g-protein signaling 12"/>
    <property type="match status" value="1"/>
</dbReference>
<dbReference type="SMART" id="SM00315">
    <property type="entry name" value="RGS"/>
    <property type="match status" value="1"/>
</dbReference>
<dbReference type="PROSITE" id="PS50132">
    <property type="entry name" value="RGS"/>
    <property type="match status" value="1"/>
</dbReference>
<dbReference type="AlphaFoldDB" id="A0A9Q1IXS3"/>
<dbReference type="InterPro" id="IPR036305">
    <property type="entry name" value="RGS_sf"/>
</dbReference>
<feature type="domain" description="RGS" evidence="1">
    <location>
        <begin position="60"/>
        <end position="176"/>
    </location>
</feature>
<reference evidence="2" key="1">
    <citation type="journal article" date="2023" name="Science">
        <title>Genome structures resolve the early diversification of teleost fishes.</title>
        <authorList>
            <person name="Parey E."/>
            <person name="Louis A."/>
            <person name="Montfort J."/>
            <person name="Bouchez O."/>
            <person name="Roques C."/>
            <person name="Iampietro C."/>
            <person name="Lluch J."/>
            <person name="Castinel A."/>
            <person name="Donnadieu C."/>
            <person name="Desvignes T."/>
            <person name="Floi Bucao C."/>
            <person name="Jouanno E."/>
            <person name="Wen M."/>
            <person name="Mejri S."/>
            <person name="Dirks R."/>
            <person name="Jansen H."/>
            <person name="Henkel C."/>
            <person name="Chen W.J."/>
            <person name="Zahm M."/>
            <person name="Cabau C."/>
            <person name="Klopp C."/>
            <person name="Thompson A.W."/>
            <person name="Robinson-Rechavi M."/>
            <person name="Braasch I."/>
            <person name="Lecointre G."/>
            <person name="Bobe J."/>
            <person name="Postlethwait J.H."/>
            <person name="Berthelot C."/>
            <person name="Roest Crollius H."/>
            <person name="Guiguen Y."/>
        </authorList>
    </citation>
    <scope>NUCLEOTIDE SEQUENCE</scope>
    <source>
        <strain evidence="2">WJC10195</strain>
    </source>
</reference>
<dbReference type="EMBL" id="JAINUF010000006">
    <property type="protein sequence ID" value="KAJ8357236.1"/>
    <property type="molecule type" value="Genomic_DNA"/>
</dbReference>
<organism evidence="2 3">
    <name type="scientific">Synaphobranchus kaupii</name>
    <name type="common">Kaup's arrowtooth eel</name>
    <dbReference type="NCBI Taxonomy" id="118154"/>
    <lineage>
        <taxon>Eukaryota</taxon>
        <taxon>Metazoa</taxon>
        <taxon>Chordata</taxon>
        <taxon>Craniata</taxon>
        <taxon>Vertebrata</taxon>
        <taxon>Euteleostomi</taxon>
        <taxon>Actinopterygii</taxon>
        <taxon>Neopterygii</taxon>
        <taxon>Teleostei</taxon>
        <taxon>Anguilliformes</taxon>
        <taxon>Synaphobranchidae</taxon>
        <taxon>Synaphobranchus</taxon>
    </lineage>
</organism>
<dbReference type="Pfam" id="PF00615">
    <property type="entry name" value="RGS"/>
    <property type="match status" value="1"/>
</dbReference>